<dbReference type="EMBL" id="CAJMWV010001161">
    <property type="protein sequence ID" value="CAE6429194.1"/>
    <property type="molecule type" value="Genomic_DNA"/>
</dbReference>
<comment type="caution">
    <text evidence="1">The sequence shown here is derived from an EMBL/GenBank/DDBJ whole genome shotgun (WGS) entry which is preliminary data.</text>
</comment>
<evidence type="ECO:0000313" key="2">
    <source>
        <dbReference type="Proteomes" id="UP000663831"/>
    </source>
</evidence>
<evidence type="ECO:0000313" key="1">
    <source>
        <dbReference type="EMBL" id="CAE6429194.1"/>
    </source>
</evidence>
<reference evidence="1" key="1">
    <citation type="submission" date="2021-01" db="EMBL/GenBank/DDBJ databases">
        <authorList>
            <person name="Kaushik A."/>
        </authorList>
    </citation>
    <scope>NUCLEOTIDE SEQUENCE</scope>
    <source>
        <strain evidence="1">AG3-1AP</strain>
    </source>
</reference>
<feature type="non-terminal residue" evidence="1">
    <location>
        <position position="1"/>
    </location>
</feature>
<sequence>VIRPVCRRSRTHVVGVVGSGSVASEDALVHSALISLGAARAIRLSCSRDMDHGGCTEYGRSRNGVGGVDLQQGARQREQRLGMVMVDMGSPVEVLLEILGIVDDLLQEAKENEKAFGIEEGRVVGEVVAAAMQLFTLYGRVFLGKMRVGTDLGARRGQDLCVLDITATPDSGTVFLNPVLHALVGAIRKIGLSTPISPPITTTLLGKSAFLTDPSALSIIRHYVSMSLVTPSTPVYLNNRRQLFHHFYKSDRSLARIELAHVLQKLGVRDLLNYEQGVVDCGWIGGDGRTRAD</sequence>
<dbReference type="AlphaFoldDB" id="A0A8H2XP79"/>
<name>A0A8H2XP79_9AGAM</name>
<protein>
    <submittedName>
        <fullName evidence="1">Uncharacterized protein</fullName>
    </submittedName>
</protein>
<gene>
    <name evidence="1" type="ORF">RDB_LOCUS41529</name>
</gene>
<accession>A0A8H2XP79</accession>
<proteinExistence type="predicted"/>
<organism evidence="1 2">
    <name type="scientific">Rhizoctonia solani</name>
    <dbReference type="NCBI Taxonomy" id="456999"/>
    <lineage>
        <taxon>Eukaryota</taxon>
        <taxon>Fungi</taxon>
        <taxon>Dikarya</taxon>
        <taxon>Basidiomycota</taxon>
        <taxon>Agaricomycotina</taxon>
        <taxon>Agaricomycetes</taxon>
        <taxon>Cantharellales</taxon>
        <taxon>Ceratobasidiaceae</taxon>
        <taxon>Rhizoctonia</taxon>
    </lineage>
</organism>
<dbReference type="Proteomes" id="UP000663831">
    <property type="component" value="Unassembled WGS sequence"/>
</dbReference>